<reference evidence="2" key="1">
    <citation type="submission" date="2023-03" db="EMBL/GenBank/DDBJ databases">
        <title>Massive genome expansion in bonnet fungi (Mycena s.s.) driven by repeated elements and novel gene families across ecological guilds.</title>
        <authorList>
            <consortium name="Lawrence Berkeley National Laboratory"/>
            <person name="Harder C.B."/>
            <person name="Miyauchi S."/>
            <person name="Viragh M."/>
            <person name="Kuo A."/>
            <person name="Thoen E."/>
            <person name="Andreopoulos B."/>
            <person name="Lu D."/>
            <person name="Skrede I."/>
            <person name="Drula E."/>
            <person name="Henrissat B."/>
            <person name="Morin E."/>
            <person name="Kohler A."/>
            <person name="Barry K."/>
            <person name="LaButti K."/>
            <person name="Morin E."/>
            <person name="Salamov A."/>
            <person name="Lipzen A."/>
            <person name="Mereny Z."/>
            <person name="Hegedus B."/>
            <person name="Baldrian P."/>
            <person name="Stursova M."/>
            <person name="Weitz H."/>
            <person name="Taylor A."/>
            <person name="Grigoriev I.V."/>
            <person name="Nagy L.G."/>
            <person name="Martin F."/>
            <person name="Kauserud H."/>
        </authorList>
    </citation>
    <scope>NUCLEOTIDE SEQUENCE</scope>
    <source>
        <strain evidence="2">9144</strain>
    </source>
</reference>
<comment type="caution">
    <text evidence="2">The sequence shown here is derived from an EMBL/GenBank/DDBJ whole genome shotgun (WGS) entry which is preliminary data.</text>
</comment>
<dbReference type="AlphaFoldDB" id="A0AAD6YLS1"/>
<organism evidence="2 3">
    <name type="scientific">Mycena pura</name>
    <dbReference type="NCBI Taxonomy" id="153505"/>
    <lineage>
        <taxon>Eukaryota</taxon>
        <taxon>Fungi</taxon>
        <taxon>Dikarya</taxon>
        <taxon>Basidiomycota</taxon>
        <taxon>Agaricomycotina</taxon>
        <taxon>Agaricomycetes</taxon>
        <taxon>Agaricomycetidae</taxon>
        <taxon>Agaricales</taxon>
        <taxon>Marasmiineae</taxon>
        <taxon>Mycenaceae</taxon>
        <taxon>Mycena</taxon>
    </lineage>
</organism>
<gene>
    <name evidence="2" type="ORF">GGX14DRAFT_352276</name>
    <name evidence="1" type="ORF">GGX14DRAFT_373611</name>
</gene>
<dbReference type="EMBL" id="JARJCW010000071">
    <property type="protein sequence ID" value="KAJ7198866.1"/>
    <property type="molecule type" value="Genomic_DNA"/>
</dbReference>
<name>A0AAD6YLS1_9AGAR</name>
<evidence type="ECO:0000313" key="3">
    <source>
        <dbReference type="Proteomes" id="UP001219525"/>
    </source>
</evidence>
<keyword evidence="3" id="KW-1185">Reference proteome</keyword>
<sequence>MDPNEIWAANRLVSGPASDGGRARVPTLSTRNATTRAVSEAITNEEKSAAFHKEFFPPKMNNSSVPQDPVYPEPAYEWRPISDDLLHRVIAKMKPYKATRAGSFPNCVFIFNAHLLVPFYGAIYRALDALKYYPEGWNHVDSLVLRKPGKTNYADPAAYRPICLTVGDARVYHAVKTAQLATQAELARILPKNHYG</sequence>
<proteinExistence type="predicted"/>
<feature type="non-terminal residue" evidence="2">
    <location>
        <position position="196"/>
    </location>
</feature>
<evidence type="ECO:0000313" key="1">
    <source>
        <dbReference type="EMBL" id="KAJ7198866.1"/>
    </source>
</evidence>
<evidence type="ECO:0000313" key="2">
    <source>
        <dbReference type="EMBL" id="KAJ7223149.1"/>
    </source>
</evidence>
<protein>
    <submittedName>
        <fullName evidence="2">Uncharacterized protein</fullName>
    </submittedName>
</protein>
<dbReference type="EMBL" id="JARJCW010000006">
    <property type="protein sequence ID" value="KAJ7223149.1"/>
    <property type="molecule type" value="Genomic_DNA"/>
</dbReference>
<accession>A0AAD6YLS1</accession>
<dbReference type="Proteomes" id="UP001219525">
    <property type="component" value="Unassembled WGS sequence"/>
</dbReference>